<dbReference type="GO" id="GO:0031415">
    <property type="term" value="C:NatA complex"/>
    <property type="evidence" value="ECO:0007669"/>
    <property type="project" value="TreeGrafter"/>
</dbReference>
<dbReference type="SMART" id="SM00028">
    <property type="entry name" value="TPR"/>
    <property type="match status" value="6"/>
</dbReference>
<name>A0AAD4RBW5_9BILA</name>
<sequence>MSASTSNNQTLPTKELATFKKILKCYEQKQYKAGLRCAKQILSNPQYSEHGETLAMKGLILNCMGKHDEAMEIVKRGLTANVKSHICWHVFGLVQRSDKKYDEAMKAYKMALRIDHDNLQILRDLSLLQIQMRDLEGYRDSRHQLLVLRPSTKMSWIGYANACHLLGDYEMALNIIRDFKKNNRPASQFDFENGELVLYECMILREAGKAEFALTKLEENSTCVIDRVSYFETRAELLIELGKLNEAEKVYWGLIDRNPDNVLYYTQLEKCLQINTNSATANGEKIKNIYDNALERKPKASIPQLLKLFCLEGKAFEDYLSAYLINFFRKGVPSLFKNLVPLYQNPAKTAVIEKLLLEFVKKSEENGYDNTCLDGSILPECPTTFLWIYYYLAQHFDRLRQFQKAHKYIDEALKHTPTLIELYMAKAKIYKHAGEFPEAAKYMDQAQELDTADRYINSKCAKYMLRAGMMGEAEAMCSKFTREGVNATESLSEMQCMWYELESAKAYNMLGKYGDALKKCHQVERHFTSFYEDQYDFHSYCIRKMTLCSYVKVLRFEDELKSHRYYVEAAKLAASIYIRMVERPEDFHEKIAEDSENMSAAELRKMRRKANKAKAAEEKSKINSQSGAPTSVAKRRIDGELDVVEPEPLDPAKLVKVENPIDEAAKFVQPVLQLPCKDVELCILGFDIYYHKNKLMAMLLCLKKAQILAPNDQKYLDAFKRFSIKYNESKKCGHIPSGAAGDLLCELADQFLKS</sequence>
<dbReference type="InterPro" id="IPR011990">
    <property type="entry name" value="TPR-like_helical_dom_sf"/>
</dbReference>
<dbReference type="EMBL" id="JAKKPZ010000002">
    <property type="protein sequence ID" value="KAI1725387.1"/>
    <property type="molecule type" value="Genomic_DNA"/>
</dbReference>
<protein>
    <submittedName>
        <fullName evidence="4">NMDA receptor-regulated protein 1 domain-containing protein</fullName>
    </submittedName>
</protein>
<dbReference type="PANTHER" id="PTHR22767">
    <property type="entry name" value="N-TERMINAL ACETYLTRANSFERASE-RELATED"/>
    <property type="match status" value="1"/>
</dbReference>
<keyword evidence="1" id="KW-0677">Repeat</keyword>
<organism evidence="4 5">
    <name type="scientific">Ditylenchus destructor</name>
    <dbReference type="NCBI Taxonomy" id="166010"/>
    <lineage>
        <taxon>Eukaryota</taxon>
        <taxon>Metazoa</taxon>
        <taxon>Ecdysozoa</taxon>
        <taxon>Nematoda</taxon>
        <taxon>Chromadorea</taxon>
        <taxon>Rhabditida</taxon>
        <taxon>Tylenchina</taxon>
        <taxon>Tylenchomorpha</taxon>
        <taxon>Sphaerularioidea</taxon>
        <taxon>Anguinidae</taxon>
        <taxon>Anguininae</taxon>
        <taxon>Ditylenchus</taxon>
    </lineage>
</organism>
<dbReference type="PIRSF" id="PIRSF000422">
    <property type="entry name" value="N-terminal-AcTrfase-A_aux_su"/>
    <property type="match status" value="1"/>
</dbReference>
<dbReference type="InterPro" id="IPR021183">
    <property type="entry name" value="NatA_aux_su"/>
</dbReference>
<dbReference type="FunFam" id="1.25.40.1040:FF:000003">
    <property type="entry name" value="N-terminal acetyltransferase A, auxiliary subunit"/>
    <property type="match status" value="1"/>
</dbReference>
<evidence type="ECO:0000256" key="1">
    <source>
        <dbReference type="ARBA" id="ARBA00022737"/>
    </source>
</evidence>
<keyword evidence="4" id="KW-0675">Receptor</keyword>
<reference evidence="4" key="1">
    <citation type="submission" date="2022-01" db="EMBL/GenBank/DDBJ databases">
        <title>Genome Sequence Resource for Two Populations of Ditylenchus destructor, the Migratory Endoparasitic Phytonematode.</title>
        <authorList>
            <person name="Zhang H."/>
            <person name="Lin R."/>
            <person name="Xie B."/>
        </authorList>
    </citation>
    <scope>NUCLEOTIDE SEQUENCE</scope>
    <source>
        <strain evidence="4">BazhouSP</strain>
    </source>
</reference>
<comment type="caution">
    <text evidence="4">The sequence shown here is derived from an EMBL/GenBank/DDBJ whole genome shotgun (WGS) entry which is preliminary data.</text>
</comment>
<evidence type="ECO:0000256" key="2">
    <source>
        <dbReference type="ARBA" id="ARBA00022803"/>
    </source>
</evidence>
<dbReference type="PROSITE" id="PS50005">
    <property type="entry name" value="TPR"/>
    <property type="match status" value="2"/>
</dbReference>
<evidence type="ECO:0000313" key="4">
    <source>
        <dbReference type="EMBL" id="KAI1725387.1"/>
    </source>
</evidence>
<dbReference type="Gene3D" id="1.25.40.1010">
    <property type="match status" value="1"/>
</dbReference>
<dbReference type="Gene3D" id="1.25.40.1040">
    <property type="match status" value="1"/>
</dbReference>
<dbReference type="Proteomes" id="UP001201812">
    <property type="component" value="Unassembled WGS sequence"/>
</dbReference>
<proteinExistence type="predicted"/>
<dbReference type="AlphaFoldDB" id="A0AAD4RBW5"/>
<evidence type="ECO:0000256" key="3">
    <source>
        <dbReference type="PROSITE-ProRule" id="PRU00339"/>
    </source>
</evidence>
<dbReference type="PANTHER" id="PTHR22767:SF2">
    <property type="entry name" value="N(ALPHA)-ACETYLTRANSFERASE 15_16, ISOFORM A"/>
    <property type="match status" value="1"/>
</dbReference>
<evidence type="ECO:0000313" key="5">
    <source>
        <dbReference type="Proteomes" id="UP001201812"/>
    </source>
</evidence>
<dbReference type="InterPro" id="IPR019734">
    <property type="entry name" value="TPR_rpt"/>
</dbReference>
<gene>
    <name evidence="4" type="ORF">DdX_02044</name>
</gene>
<accession>A0AAD4RBW5</accession>
<feature type="repeat" description="TPR" evidence="3">
    <location>
        <begin position="85"/>
        <end position="118"/>
    </location>
</feature>
<dbReference type="SUPFAM" id="SSF48452">
    <property type="entry name" value="TPR-like"/>
    <property type="match status" value="2"/>
</dbReference>
<keyword evidence="2 3" id="KW-0802">TPR repeat</keyword>
<dbReference type="Pfam" id="PF12569">
    <property type="entry name" value="NatA_aux_su"/>
    <property type="match status" value="1"/>
</dbReference>
<feature type="repeat" description="TPR" evidence="3">
    <location>
        <begin position="420"/>
        <end position="453"/>
    </location>
</feature>
<keyword evidence="5" id="KW-1185">Reference proteome</keyword>